<proteinExistence type="predicted"/>
<dbReference type="EMBL" id="CP097502">
    <property type="protein sequence ID" value="URD75284.1"/>
    <property type="molecule type" value="Genomic_DNA"/>
</dbReference>
<evidence type="ECO:0000256" key="1">
    <source>
        <dbReference type="SAM" id="MobiDB-lite"/>
    </source>
</evidence>
<dbReference type="PANTHER" id="PTHR33181:SF19">
    <property type="entry name" value="OS04G0658200 PROTEIN"/>
    <property type="match status" value="1"/>
</dbReference>
<dbReference type="AlphaFoldDB" id="A0A9E7JBT8"/>
<protein>
    <submittedName>
        <fullName evidence="2">Uncharacterized protein</fullName>
    </submittedName>
</protein>
<evidence type="ECO:0000313" key="2">
    <source>
        <dbReference type="EMBL" id="URD75284.1"/>
    </source>
</evidence>
<feature type="region of interest" description="Disordered" evidence="1">
    <location>
        <begin position="96"/>
        <end position="128"/>
    </location>
</feature>
<accession>A0A9E7JBT8</accession>
<dbReference type="OrthoDB" id="689242at2759"/>
<sequence>MVYCWGKAEETEEEERQKVMMPWWDKKVVCPVKRAWVAIAARVKACKHVAGRGIGVSTKVQAVGRAGDGILKLHDDVQTCGYEDVQVMWEIVRRSEAEGSNASEQRKRRLGGHQPALPDERPPVTPRSCINITTTIELEEVGGFEQRAAVAALPPSSSSSCCA</sequence>
<dbReference type="Proteomes" id="UP001055439">
    <property type="component" value="Chromosome 1"/>
</dbReference>
<evidence type="ECO:0000313" key="3">
    <source>
        <dbReference type="Proteomes" id="UP001055439"/>
    </source>
</evidence>
<reference evidence="2" key="1">
    <citation type="submission" date="2022-05" db="EMBL/GenBank/DDBJ databases">
        <title>The Musa troglodytarum L. genome provides insights into the mechanism of non-climacteric behaviour and enrichment of carotenoids.</title>
        <authorList>
            <person name="Wang J."/>
        </authorList>
    </citation>
    <scope>NUCLEOTIDE SEQUENCE</scope>
    <source>
        <tissue evidence="2">Leaf</tissue>
    </source>
</reference>
<name>A0A9E7JBT8_9LILI</name>
<organism evidence="2 3">
    <name type="scientific">Musa troglodytarum</name>
    <name type="common">fe'i banana</name>
    <dbReference type="NCBI Taxonomy" id="320322"/>
    <lineage>
        <taxon>Eukaryota</taxon>
        <taxon>Viridiplantae</taxon>
        <taxon>Streptophyta</taxon>
        <taxon>Embryophyta</taxon>
        <taxon>Tracheophyta</taxon>
        <taxon>Spermatophyta</taxon>
        <taxon>Magnoliopsida</taxon>
        <taxon>Liliopsida</taxon>
        <taxon>Zingiberales</taxon>
        <taxon>Musaceae</taxon>
        <taxon>Musa</taxon>
    </lineage>
</organism>
<keyword evidence="3" id="KW-1185">Reference proteome</keyword>
<dbReference type="PANTHER" id="PTHR33181">
    <property type="entry name" value="OS01G0778500 PROTEIN"/>
    <property type="match status" value="1"/>
</dbReference>
<gene>
    <name evidence="2" type="ORF">MUK42_08858</name>
</gene>